<reference evidence="7" key="1">
    <citation type="submission" date="2024-02" db="EMBL/GenBank/DDBJ databases">
        <authorList>
            <consortium name="ELIXIR-Norway"/>
            <consortium name="Elixir Norway"/>
        </authorList>
    </citation>
    <scope>NUCLEOTIDE SEQUENCE</scope>
</reference>
<organism evidence="7 8">
    <name type="scientific">Sphagnum jensenii</name>
    <dbReference type="NCBI Taxonomy" id="128206"/>
    <lineage>
        <taxon>Eukaryota</taxon>
        <taxon>Viridiplantae</taxon>
        <taxon>Streptophyta</taxon>
        <taxon>Embryophyta</taxon>
        <taxon>Bryophyta</taxon>
        <taxon>Sphagnophytina</taxon>
        <taxon>Sphagnopsida</taxon>
        <taxon>Sphagnales</taxon>
        <taxon>Sphagnaceae</taxon>
        <taxon>Sphagnum</taxon>
    </lineage>
</organism>
<name>A0ABP0XIZ4_9BRYO</name>
<feature type="region of interest" description="Disordered" evidence="5">
    <location>
        <begin position="1"/>
        <end position="168"/>
    </location>
</feature>
<comment type="similarity">
    <text evidence="1 4">Belongs to the SEC5 family.</text>
</comment>
<evidence type="ECO:0000313" key="7">
    <source>
        <dbReference type="EMBL" id="CAK9279078.1"/>
    </source>
</evidence>
<feature type="domain" description="Exocyst complex component EXOC2/Sec5 N-terminal" evidence="6">
    <location>
        <begin position="256"/>
        <end position="1084"/>
    </location>
</feature>
<feature type="compositionally biased region" description="Acidic residues" evidence="5">
    <location>
        <begin position="145"/>
        <end position="162"/>
    </location>
</feature>
<feature type="compositionally biased region" description="Low complexity" evidence="5">
    <location>
        <begin position="132"/>
        <end position="144"/>
    </location>
</feature>
<evidence type="ECO:0000256" key="3">
    <source>
        <dbReference type="ARBA" id="ARBA00022483"/>
    </source>
</evidence>
<sequence length="1196" mass="132097">MGEVDEEEELLQRALEEQAAREVSYQRPPNYPPPTVSPAASGPPPKREPPRNEAIAPAPRRAPPAFSGPQVRREPVVVGPPIGDEDESDVELLSISSEDEDEGQQQGRPPAVVQSSHVQNKAVGGRGGRGGEQQQQQQQQLLLQDDGDDDDLGWDEDGDDAEPACWKDVNQADLTRRVREMRETRAAPVAYAPVARLRKSTTVVDAVSRAEGFVDPLGLGFVDIRTVTLVRKGNDGDGLPASAPVSSDKENWKTRSFLKNKVMYHSEKFDPKVFLARIHQNTSAADLEAGEDALREDLQSRKNQLKKLVKDHFDCFISCKNTIDDIHTKLQQIESAGEGTGTLHLSNAIQEVDSVAKRAFAPLLERQAQAERIRSVQGMLQRFRTLFNLPSMIRANISKGEYDLAIREYKKAKSLVLYSHVGILSRVLEEVDKIIQQFKDMLYKKMEDPHVEISQLENTIRLLLELEPDSDPVWHYLTIQDRRIRGLLEACSLEHDVRMDALHGRVRERVQSDARWKQLQRESNKASNVDFNLLLGNNDKEIERTSLKDSTGNESDALLGRLIRRLTSVIVTHLPSFWSLALSIFNGKFSKPSVASNNESGQYPFEEAAESKIASHSVEEVVTMVHCIIALYESKVQTAFLALAEATVLRPYMRQAVAEISEACVAFEGKDCAPASALQMLLVLRTEVTRVFVLRLCALMHSATSELVNEEDWVPVAAVERSSSPFAISGLPLRFRDMIVSAMEHLTEMLVRLKRGPEHEDMIIQVHQMQDTVHYTFFECFLTLAENLEKLAYELSRAAPLDDGLGPEEQASHDKFMGLIAGVEVTSPHQRLLMVLSNTGFCNSLLLPELSRKYQHVWSYSGGPGGNPVTAEEATASLSALEEKILGQYNLAKAASVGSAAAAYLLDDGTQWGASPPVKGIRDAVVELLHPVVAVHAEVYAGANPFVEKVINHLAAGLMDALLNVFTEAKGKVLKVLDVQGYCQLMLEVEYIEAVLGGYFTAPAREAAQHLRSLLWEKVFEFFGDTSDPVHARRSTRGSDDGSAIDGSSNLSLSAEDIQAIAQQIIAEHLPNELKRTRVNVFCFTEAVKTDMQGRRAASLQQRTQSTGFGAAALNLTRHRRKNSGSSLTDSDSGKPGSGLPPLSPYAVYPNSELGSDTGSGDMRSRAVGSDRFLRGQSEARRTRQMSSAWTSHNDG</sequence>
<evidence type="ECO:0000256" key="2">
    <source>
        <dbReference type="ARBA" id="ARBA00022448"/>
    </source>
</evidence>
<feature type="compositionally biased region" description="Low complexity" evidence="5">
    <location>
        <begin position="1130"/>
        <end position="1141"/>
    </location>
</feature>
<dbReference type="InterPro" id="IPR016159">
    <property type="entry name" value="Cullin_repeat-like_dom_sf"/>
</dbReference>
<keyword evidence="3 4" id="KW-0268">Exocytosis</keyword>
<dbReference type="Pfam" id="PF15469">
    <property type="entry name" value="Sec5"/>
    <property type="match status" value="1"/>
</dbReference>
<comment type="subunit">
    <text evidence="4">Component of the exocyst complex.</text>
</comment>
<dbReference type="InterPro" id="IPR039481">
    <property type="entry name" value="EXOC2/Sec5_N_dom"/>
</dbReference>
<feature type="region of interest" description="Disordered" evidence="5">
    <location>
        <begin position="1095"/>
        <end position="1196"/>
    </location>
</feature>
<evidence type="ECO:0000256" key="1">
    <source>
        <dbReference type="ARBA" id="ARBA00010578"/>
    </source>
</evidence>
<accession>A0ABP0XIZ4</accession>
<evidence type="ECO:0000256" key="5">
    <source>
        <dbReference type="SAM" id="MobiDB-lite"/>
    </source>
</evidence>
<dbReference type="Proteomes" id="UP001497444">
    <property type="component" value="Chromosome 9"/>
</dbReference>
<feature type="compositionally biased region" description="Low complexity" evidence="5">
    <location>
        <begin position="52"/>
        <end position="65"/>
    </location>
</feature>
<evidence type="ECO:0000313" key="8">
    <source>
        <dbReference type="Proteomes" id="UP001497444"/>
    </source>
</evidence>
<gene>
    <name evidence="7" type="ORF">CSSPJE1EN1_LOCUS24556</name>
</gene>
<feature type="compositionally biased region" description="Basic and acidic residues" evidence="5">
    <location>
        <begin position="10"/>
        <end position="20"/>
    </location>
</feature>
<feature type="compositionally biased region" description="Pro residues" evidence="5">
    <location>
        <begin position="29"/>
        <end position="44"/>
    </location>
</feature>
<feature type="compositionally biased region" description="Polar residues" evidence="5">
    <location>
        <begin position="1185"/>
        <end position="1196"/>
    </location>
</feature>
<keyword evidence="4" id="KW-0653">Protein transport</keyword>
<evidence type="ECO:0000256" key="4">
    <source>
        <dbReference type="RuleBase" id="RU365069"/>
    </source>
</evidence>
<evidence type="ECO:0000259" key="6">
    <source>
        <dbReference type="Pfam" id="PF15469"/>
    </source>
</evidence>
<dbReference type="InterPro" id="IPR029175">
    <property type="entry name" value="EXOC2/Sec5"/>
</dbReference>
<protein>
    <recommendedName>
        <fullName evidence="4">Exocyst complex component SEC5</fullName>
    </recommendedName>
</protein>
<dbReference type="PANTHER" id="PTHR13043">
    <property type="entry name" value="EXOCYST COMPLEX COMPONENT SEC5"/>
    <property type="match status" value="1"/>
</dbReference>
<dbReference type="SUPFAM" id="SSF74788">
    <property type="entry name" value="Cullin repeat-like"/>
    <property type="match status" value="1"/>
</dbReference>
<feature type="compositionally biased region" description="Basic and acidic residues" evidence="5">
    <location>
        <begin position="1172"/>
        <end position="1182"/>
    </location>
</feature>
<proteinExistence type="inferred from homology"/>
<keyword evidence="2 4" id="KW-0813">Transport</keyword>
<comment type="function">
    <text evidence="4">Component of the exocyst complex involved in the docking of exocytic vesicles with fusion sites on the plasma membrane.</text>
</comment>
<feature type="compositionally biased region" description="Polar residues" evidence="5">
    <location>
        <begin position="1099"/>
        <end position="1108"/>
    </location>
</feature>
<keyword evidence="8" id="KW-1185">Reference proteome</keyword>
<dbReference type="PANTHER" id="PTHR13043:SF1">
    <property type="entry name" value="EXOCYST COMPLEX COMPONENT 2"/>
    <property type="match status" value="1"/>
</dbReference>
<dbReference type="EMBL" id="OZ020104">
    <property type="protein sequence ID" value="CAK9279078.1"/>
    <property type="molecule type" value="Genomic_DNA"/>
</dbReference>